<gene>
    <name evidence="2" type="ORF">O181_064998</name>
</gene>
<keyword evidence="3" id="KW-1185">Reference proteome</keyword>
<feature type="region of interest" description="Disordered" evidence="1">
    <location>
        <begin position="258"/>
        <end position="317"/>
    </location>
</feature>
<comment type="caution">
    <text evidence="2">The sequence shown here is derived from an EMBL/GenBank/DDBJ whole genome shotgun (WGS) entry which is preliminary data.</text>
</comment>
<reference evidence="2" key="1">
    <citation type="submission" date="2021-03" db="EMBL/GenBank/DDBJ databases">
        <title>Draft genome sequence of rust myrtle Austropuccinia psidii MF-1, a brazilian biotype.</title>
        <authorList>
            <person name="Quecine M.C."/>
            <person name="Pachon D.M.R."/>
            <person name="Bonatelli M.L."/>
            <person name="Correr F.H."/>
            <person name="Franceschini L.M."/>
            <person name="Leite T.F."/>
            <person name="Margarido G.R.A."/>
            <person name="Almeida C.A."/>
            <person name="Ferrarezi J.A."/>
            <person name="Labate C.A."/>
        </authorList>
    </citation>
    <scope>NUCLEOTIDE SEQUENCE</scope>
    <source>
        <strain evidence="2">MF-1</strain>
    </source>
</reference>
<dbReference type="OrthoDB" id="3039677at2759"/>
<dbReference type="Proteomes" id="UP000765509">
    <property type="component" value="Unassembled WGS sequence"/>
</dbReference>
<proteinExistence type="predicted"/>
<sequence length="317" mass="36377">MPMTPCSIGTSCCVFVSQRISTWLKWLLSKLDAENVIDTWAESIHQDQDYGFLSDIQHGENFKQIKWENKPNSFKLALSLVIDWLNPRPYSPNTQTLNHLLKPLVNGLVELDSGILIPTYQYPAGQIIRIKLFLVYGEILATKKAGGLPSHSATKFCLFFHAQAPELAHLNLAQRQCEDDTLSAAWALKAAISKNAQEKILKRTGVQWSELNRLAYWDPSQYVVLGMMHNWLEGILQGHFCYQWRFWAISPYEASQKRKQPKISTSQNKREKQDDSYSVMDWDQENESNRSDYSNEDIILDCGPDGGFFSKSDMEQF</sequence>
<accession>A0A9Q3EUK7</accession>
<protein>
    <submittedName>
        <fullName evidence="2">Uncharacterized protein</fullName>
    </submittedName>
</protein>
<name>A0A9Q3EUK7_9BASI</name>
<evidence type="ECO:0000313" key="2">
    <source>
        <dbReference type="EMBL" id="MBW0525283.1"/>
    </source>
</evidence>
<organism evidence="2 3">
    <name type="scientific">Austropuccinia psidii MF-1</name>
    <dbReference type="NCBI Taxonomy" id="1389203"/>
    <lineage>
        <taxon>Eukaryota</taxon>
        <taxon>Fungi</taxon>
        <taxon>Dikarya</taxon>
        <taxon>Basidiomycota</taxon>
        <taxon>Pucciniomycotina</taxon>
        <taxon>Pucciniomycetes</taxon>
        <taxon>Pucciniales</taxon>
        <taxon>Sphaerophragmiaceae</taxon>
        <taxon>Austropuccinia</taxon>
    </lineage>
</organism>
<dbReference type="EMBL" id="AVOT02031689">
    <property type="protein sequence ID" value="MBW0525283.1"/>
    <property type="molecule type" value="Genomic_DNA"/>
</dbReference>
<dbReference type="AlphaFoldDB" id="A0A9Q3EUK7"/>
<evidence type="ECO:0000313" key="3">
    <source>
        <dbReference type="Proteomes" id="UP000765509"/>
    </source>
</evidence>
<evidence type="ECO:0000256" key="1">
    <source>
        <dbReference type="SAM" id="MobiDB-lite"/>
    </source>
</evidence>